<geneLocation type="plasmid" evidence="14">
    <name>pKVU_100</name>
</geneLocation>
<dbReference type="Gene3D" id="3.30.565.10">
    <property type="entry name" value="Histidine kinase-like ATPase, C-terminal domain"/>
    <property type="match status" value="1"/>
</dbReference>
<comment type="caution">
    <text evidence="8">Lacks conserved residue(s) required for the propagation of feature annotation.</text>
</comment>
<evidence type="ECO:0000256" key="6">
    <source>
        <dbReference type="ARBA" id="ARBA00022777"/>
    </source>
</evidence>
<evidence type="ECO:0000256" key="2">
    <source>
        <dbReference type="ARBA" id="ARBA00012438"/>
    </source>
</evidence>
<dbReference type="Gene3D" id="3.40.50.180">
    <property type="entry name" value="Methylesterase CheB, C-terminal domain"/>
    <property type="match status" value="1"/>
</dbReference>
<feature type="domain" description="CheB-type methylesterase" evidence="11">
    <location>
        <begin position="10"/>
        <end position="184"/>
    </location>
</feature>
<dbReference type="OrthoDB" id="9816309at2"/>
<dbReference type="SMART" id="SM00138">
    <property type="entry name" value="MeTrc"/>
    <property type="match status" value="1"/>
</dbReference>
<dbReference type="SMART" id="SM00911">
    <property type="entry name" value="HWE_HK"/>
    <property type="match status" value="1"/>
</dbReference>
<dbReference type="GO" id="GO:0006935">
    <property type="term" value="P:chemotaxis"/>
    <property type="evidence" value="ECO:0007669"/>
    <property type="project" value="InterPro"/>
</dbReference>
<dbReference type="InterPro" id="IPR050903">
    <property type="entry name" value="Bact_Chemotaxis_MeTrfase"/>
</dbReference>
<keyword evidence="3" id="KW-0597">Phosphoprotein</keyword>
<name>F9YAX2_KETVW</name>
<dbReference type="PATRIC" id="fig|759362.5.peg.2803"/>
<feature type="domain" description="PAC" evidence="10">
    <location>
        <begin position="796"/>
        <end position="847"/>
    </location>
</feature>
<reference evidence="13 14" key="1">
    <citation type="journal article" date="2011" name="J. Bacteriol.">
        <title>Complete genome sequence of the industrial strain Ketogulonicigenium vulgare WSH-001.</title>
        <authorList>
            <person name="Liu L."/>
            <person name="Li Y."/>
            <person name="Zhang J."/>
            <person name="Zhou Z."/>
            <person name="Liu J."/>
            <person name="Li X."/>
            <person name="Zhou J."/>
            <person name="Du G."/>
            <person name="Wang L."/>
            <person name="Chen J."/>
        </authorList>
    </citation>
    <scope>NUCLEOTIDE SEQUENCE [LARGE SCALE GENOMIC DNA]</scope>
    <source>
        <strain evidence="13 14">WSH-001</strain>
        <plasmid evidence="14">pKVU_100</plasmid>
    </source>
</reference>
<dbReference type="Pfam" id="PF01339">
    <property type="entry name" value="CheB_methylest"/>
    <property type="match status" value="1"/>
</dbReference>
<evidence type="ECO:0000256" key="4">
    <source>
        <dbReference type="ARBA" id="ARBA00022679"/>
    </source>
</evidence>
<dbReference type="PROSITE" id="PS50113">
    <property type="entry name" value="PAC"/>
    <property type="match status" value="1"/>
</dbReference>
<protein>
    <recommendedName>
        <fullName evidence="2">histidine kinase</fullName>
        <ecNumber evidence="2">2.7.13.3</ecNumber>
    </recommendedName>
</protein>
<evidence type="ECO:0000259" key="12">
    <source>
        <dbReference type="PROSITE" id="PS50123"/>
    </source>
</evidence>
<dbReference type="GO" id="GO:0000156">
    <property type="term" value="F:phosphorelay response regulator activity"/>
    <property type="evidence" value="ECO:0007669"/>
    <property type="project" value="InterPro"/>
</dbReference>
<keyword evidence="9" id="KW-0175">Coiled coil</keyword>
<feature type="domain" description="CheR-type methyltransferase" evidence="12">
    <location>
        <begin position="218"/>
        <end position="457"/>
    </location>
</feature>
<comment type="catalytic activity">
    <reaction evidence="1">
        <text>ATP + protein L-histidine = ADP + protein N-phospho-L-histidine.</text>
        <dbReference type="EC" id="2.7.13.3"/>
    </reaction>
</comment>
<dbReference type="RefSeq" id="WP_013368451.1">
    <property type="nucleotide sequence ID" value="NC_017386.1"/>
</dbReference>
<evidence type="ECO:0000256" key="1">
    <source>
        <dbReference type="ARBA" id="ARBA00000085"/>
    </source>
</evidence>
<dbReference type="InterPro" id="IPR000780">
    <property type="entry name" value="CheR_MeTrfase"/>
</dbReference>
<keyword evidence="4 13" id="KW-0808">Transferase</keyword>
<keyword evidence="14" id="KW-1185">Reference proteome</keyword>
<evidence type="ECO:0000259" key="11">
    <source>
        <dbReference type="PROSITE" id="PS50122"/>
    </source>
</evidence>
<keyword evidence="7" id="KW-0067">ATP-binding</keyword>
<dbReference type="SUPFAM" id="SSF53335">
    <property type="entry name" value="S-adenosyl-L-methionine-dependent methyltransferases"/>
    <property type="match status" value="1"/>
</dbReference>
<dbReference type="CDD" id="cd16434">
    <property type="entry name" value="CheB-CheR_fusion"/>
    <property type="match status" value="1"/>
</dbReference>
<organism evidence="13 14">
    <name type="scientific">Ketogulonicigenium vulgare (strain WSH-001)</name>
    <dbReference type="NCBI Taxonomy" id="759362"/>
    <lineage>
        <taxon>Bacteria</taxon>
        <taxon>Pseudomonadati</taxon>
        <taxon>Pseudomonadota</taxon>
        <taxon>Alphaproteobacteria</taxon>
        <taxon>Rhodobacterales</taxon>
        <taxon>Roseobacteraceae</taxon>
        <taxon>Ketogulonicigenium</taxon>
    </lineage>
</organism>
<dbReference type="PANTHER" id="PTHR24422">
    <property type="entry name" value="CHEMOTAXIS PROTEIN METHYLTRANSFERASE"/>
    <property type="match status" value="1"/>
</dbReference>
<accession>F9YAX2</accession>
<evidence type="ECO:0000256" key="3">
    <source>
        <dbReference type="ARBA" id="ARBA00022553"/>
    </source>
</evidence>
<keyword evidence="5" id="KW-0547">Nucleotide-binding</keyword>
<feature type="coiled-coil region" evidence="9">
    <location>
        <begin position="646"/>
        <end position="736"/>
    </location>
</feature>
<evidence type="ECO:0000313" key="14">
    <source>
        <dbReference type="Proteomes" id="UP000000692"/>
    </source>
</evidence>
<dbReference type="InterPro" id="IPR022641">
    <property type="entry name" value="CheR_N"/>
</dbReference>
<dbReference type="Pfam" id="PF03705">
    <property type="entry name" value="CheR_N"/>
    <property type="match status" value="1"/>
</dbReference>
<dbReference type="InterPro" id="IPR000700">
    <property type="entry name" value="PAS-assoc_C"/>
</dbReference>
<dbReference type="InterPro" id="IPR022642">
    <property type="entry name" value="CheR_C"/>
</dbReference>
<keyword evidence="6" id="KW-0418">Kinase</keyword>
<evidence type="ECO:0000256" key="5">
    <source>
        <dbReference type="ARBA" id="ARBA00022741"/>
    </source>
</evidence>
<dbReference type="PROSITE" id="PS50123">
    <property type="entry name" value="CHER"/>
    <property type="match status" value="1"/>
</dbReference>
<proteinExistence type="predicted"/>
<dbReference type="AlphaFoldDB" id="F9YAX2"/>
<sequence>MLRLSDRFPIVSIGCAQSALPALETFFETLEPNPGFAIVIVMHLEELRDSDVCDAIAGWTGMPVAVAAADTPVASNTVYIMPADAILTIEDGVLRSNAPDMAKRERKPVDVFFADLAQDQREYAVGVILSGGNADGTLGAKAIREAGGLTLAQSLDDDEALNPDMPQSAISINIIDLAIPVEEIPDRLRIFARSFDTLEAVSRASDELTRTDLQRAHREICAILAGHSTHDFSGYKTKTFFRRVRRRMQVQQSETLDNYIDLLRKDPTEVTNLFRDLLINVTSFFRDEDAFKLLEKEIIPKLFEHKKSSDTLRIWVPGCATGEEVYSIAILMREFIERHPNAPRVQIFATDIDEAALSVARAGRYPEALLDGLSAERRRRYVRPDGASFVIINEVREMCVFSPHSLVRDPPFSRMDMVSCRNLLIYFGPEVQRDVIPVFHYSLRPRGYLFLGSSESIGKHSHLFSTLDKKHRIFQARDHSPKALRLTSNVSHNRSFLFTDASASSQKERDTSLRSKVESRILERFAPAHVVVNSDADIVYYSAGTSPFLEAPQGVPSRQLMTLARKGLRLDLRAALSECVSTQKRVTRQNLLAERESDEVQIVDFTIEPISDRAGAEQLYLVVFEAKSPPSAQALGGQYSLSDDRHTELEHELRDTKERLQSTIEEYETALEELKSSNEELVSVNEEVQSSNEELEASKEEMQSLNEELNTINSELNGKIEELDRANNDLRNLFESTRIATIFLDRGLVIRTFTPEAAQFFNLRTNDVGRPLTELSSQLDYPSLSEDIRAVFASGDALDHHVAKDRDGQQYLVRVIPYRTDGNEIDGVIVTFVDVTQLAEAEHMQHVLVEELNHRVKNLLLVVGSIAKRTIEKSQSVSTFERAFSGRLAALSRAYGSLSRDQWVDSSIADIFTAELAPFGHSAFHIEGPDLSLPVQIGLSLTMVAHELTTNAAKYGALSVDAGLVKVQWQFENSQLTIDWSETGGPGAKEPSENGFGFELLEGEISYRLSGEIKKVYEKTGFRATITIPLSPYATEKSKF</sequence>
<dbReference type="PROSITE" id="PS50122">
    <property type="entry name" value="CHEB"/>
    <property type="match status" value="1"/>
</dbReference>
<dbReference type="GO" id="GO:0008984">
    <property type="term" value="F:protein-glutamate methylesterase activity"/>
    <property type="evidence" value="ECO:0007669"/>
    <property type="project" value="InterPro"/>
</dbReference>
<evidence type="ECO:0000256" key="8">
    <source>
        <dbReference type="PROSITE-ProRule" id="PRU00050"/>
    </source>
</evidence>
<dbReference type="Pfam" id="PF13596">
    <property type="entry name" value="PAS_10"/>
    <property type="match status" value="1"/>
</dbReference>
<keyword evidence="13" id="KW-0614">Plasmid</keyword>
<dbReference type="Pfam" id="PF07536">
    <property type="entry name" value="HWE_HK"/>
    <property type="match status" value="1"/>
</dbReference>
<dbReference type="PRINTS" id="PR00996">
    <property type="entry name" value="CHERMTFRASE"/>
</dbReference>
<dbReference type="InterPro" id="IPR035909">
    <property type="entry name" value="CheB_C"/>
</dbReference>
<keyword evidence="13" id="KW-0489">Methyltransferase</keyword>
<dbReference type="SUPFAM" id="SSF47757">
    <property type="entry name" value="Chemotaxis receptor methyltransferase CheR, N-terminal domain"/>
    <property type="match status" value="1"/>
</dbReference>
<dbReference type="Gene3D" id="3.40.50.150">
    <property type="entry name" value="Vaccinia Virus protein VP39"/>
    <property type="match status" value="1"/>
</dbReference>
<dbReference type="SUPFAM" id="SSF52738">
    <property type="entry name" value="Methylesterase CheB, C-terminal domain"/>
    <property type="match status" value="1"/>
</dbReference>
<dbReference type="PANTHER" id="PTHR24422:SF27">
    <property type="entry name" value="PROTEIN-GLUTAMATE O-METHYLTRANSFERASE"/>
    <property type="match status" value="1"/>
</dbReference>
<dbReference type="GO" id="GO:0004673">
    <property type="term" value="F:protein histidine kinase activity"/>
    <property type="evidence" value="ECO:0007669"/>
    <property type="project" value="UniProtKB-EC"/>
</dbReference>
<evidence type="ECO:0000256" key="9">
    <source>
        <dbReference type="SAM" id="Coils"/>
    </source>
</evidence>
<dbReference type="InterPro" id="IPR029063">
    <property type="entry name" value="SAM-dependent_MTases_sf"/>
</dbReference>
<evidence type="ECO:0000259" key="10">
    <source>
        <dbReference type="PROSITE" id="PS50113"/>
    </source>
</evidence>
<dbReference type="InterPro" id="IPR000673">
    <property type="entry name" value="Sig_transdc_resp-reg_Me-estase"/>
</dbReference>
<dbReference type="KEGG" id="kvl:KVU_PA0104"/>
<dbReference type="GO" id="GO:0032259">
    <property type="term" value="P:methylation"/>
    <property type="evidence" value="ECO:0007669"/>
    <property type="project" value="UniProtKB-KW"/>
</dbReference>
<dbReference type="EMBL" id="CP002019">
    <property type="protein sequence ID" value="AEM42524.1"/>
    <property type="molecule type" value="Genomic_DNA"/>
</dbReference>
<dbReference type="InterPro" id="IPR036890">
    <property type="entry name" value="HATPase_C_sf"/>
</dbReference>
<dbReference type="GO" id="GO:0005524">
    <property type="term" value="F:ATP binding"/>
    <property type="evidence" value="ECO:0007669"/>
    <property type="project" value="UniProtKB-KW"/>
</dbReference>
<dbReference type="Gene3D" id="3.30.450.20">
    <property type="entry name" value="PAS domain"/>
    <property type="match status" value="1"/>
</dbReference>
<gene>
    <name evidence="13" type="ordered locus">KVU_PA0104</name>
</gene>
<dbReference type="SUPFAM" id="SSF55785">
    <property type="entry name" value="PYP-like sensor domain (PAS domain)"/>
    <property type="match status" value="1"/>
</dbReference>
<dbReference type="GO" id="GO:0005737">
    <property type="term" value="C:cytoplasm"/>
    <property type="evidence" value="ECO:0007669"/>
    <property type="project" value="InterPro"/>
</dbReference>
<dbReference type="HOGENOM" id="CLU_000892_0_1_5"/>
<dbReference type="GO" id="GO:0008757">
    <property type="term" value="F:S-adenosylmethionine-dependent methyltransferase activity"/>
    <property type="evidence" value="ECO:0007669"/>
    <property type="project" value="InterPro"/>
</dbReference>
<dbReference type="InterPro" id="IPR035965">
    <property type="entry name" value="PAS-like_dom_sf"/>
</dbReference>
<dbReference type="EC" id="2.7.13.3" evidence="2"/>
<dbReference type="Pfam" id="PF01739">
    <property type="entry name" value="CheR"/>
    <property type="match status" value="1"/>
</dbReference>
<dbReference type="InterPro" id="IPR011102">
    <property type="entry name" value="Sig_transdc_His_kinase_HWE"/>
</dbReference>
<dbReference type="Proteomes" id="UP000000692">
    <property type="component" value="Plasmid 1"/>
</dbReference>
<evidence type="ECO:0000256" key="7">
    <source>
        <dbReference type="ARBA" id="ARBA00022840"/>
    </source>
</evidence>
<evidence type="ECO:0000313" key="13">
    <source>
        <dbReference type="EMBL" id="AEM42524.1"/>
    </source>
</evidence>